<reference evidence="3 4" key="2">
    <citation type="submission" date="2018-06" db="EMBL/GenBank/DDBJ databases">
        <title>Metagenomic assembly of (sub)arctic Cyanobacteria and their associated microbiome from non-axenic cultures.</title>
        <authorList>
            <person name="Baurain D."/>
        </authorList>
    </citation>
    <scope>NUCLEOTIDE SEQUENCE [LARGE SCALE GENOMIC DNA]</scope>
    <source>
        <strain evidence="3">ULC129bin1</strain>
    </source>
</reference>
<gene>
    <name evidence="3" type="ORF">DCF25_10630</name>
</gene>
<accession>A0A2W4WF68</accession>
<keyword evidence="2" id="KW-0175">Coiled coil</keyword>
<proteinExistence type="inferred from homology"/>
<evidence type="ECO:0000313" key="3">
    <source>
        <dbReference type="EMBL" id="PZO17798.1"/>
    </source>
</evidence>
<evidence type="ECO:0000256" key="1">
    <source>
        <dbReference type="ARBA" id="ARBA00043985"/>
    </source>
</evidence>
<dbReference type="AlphaFoldDB" id="A0A2W4WF68"/>
<comment type="similarity">
    <text evidence="1">Belongs to the PspA/Vipp/IM30 family.</text>
</comment>
<sequence>MGLLDRFSRLVRSNVNGLVNGAEDPEKVLQQTVADMQSDLVTMRQAVAQAIATQKRTERQGEQAARTAQEWYSRAQMALQKGEDNTAREALTRRQTYAQTAQTLTAQIAQQKDIVGQLKQNMMTLESKISDARTKKDMYIARARAAQSSARLNDMIAGTGGSVGAFEKMESRVLDLEAQAEVSRELGRDPLEDQFTNLEGQGNVETQLAEMKAKLIEGAN</sequence>
<dbReference type="PANTHER" id="PTHR31088">
    <property type="entry name" value="MEMBRANE-ASSOCIATED PROTEIN VIPP1, CHLOROPLASTIC"/>
    <property type="match status" value="1"/>
</dbReference>
<protein>
    <submittedName>
        <fullName evidence="3">Phage shock protein A</fullName>
    </submittedName>
</protein>
<dbReference type="Proteomes" id="UP000249354">
    <property type="component" value="Unassembled WGS sequence"/>
</dbReference>
<organism evidence="3 4">
    <name type="scientific">Leptolyngbya foveolarum</name>
    <dbReference type="NCBI Taxonomy" id="47253"/>
    <lineage>
        <taxon>Bacteria</taxon>
        <taxon>Bacillati</taxon>
        <taxon>Cyanobacteriota</taxon>
        <taxon>Cyanophyceae</taxon>
        <taxon>Leptolyngbyales</taxon>
        <taxon>Leptolyngbyaceae</taxon>
        <taxon>Leptolyngbya group</taxon>
        <taxon>Leptolyngbya</taxon>
    </lineage>
</organism>
<dbReference type="EMBL" id="QBMC01000063">
    <property type="protein sequence ID" value="PZO17798.1"/>
    <property type="molecule type" value="Genomic_DNA"/>
</dbReference>
<feature type="coiled-coil region" evidence="2">
    <location>
        <begin position="101"/>
        <end position="135"/>
    </location>
</feature>
<dbReference type="PANTHER" id="PTHR31088:SF6">
    <property type="entry name" value="PHAGE SHOCK PROTEIN A"/>
    <property type="match status" value="1"/>
</dbReference>
<dbReference type="Pfam" id="PF04012">
    <property type="entry name" value="PspA_IM30"/>
    <property type="match status" value="1"/>
</dbReference>
<evidence type="ECO:0000256" key="2">
    <source>
        <dbReference type="SAM" id="Coils"/>
    </source>
</evidence>
<name>A0A2W4WF68_9CYAN</name>
<reference evidence="4" key="1">
    <citation type="submission" date="2018-04" db="EMBL/GenBank/DDBJ databases">
        <authorList>
            <person name="Cornet L."/>
        </authorList>
    </citation>
    <scope>NUCLEOTIDE SEQUENCE [LARGE SCALE GENOMIC DNA]</scope>
</reference>
<dbReference type="InterPro" id="IPR007157">
    <property type="entry name" value="PspA_VIPP1"/>
</dbReference>
<comment type="caution">
    <text evidence="3">The sequence shown here is derived from an EMBL/GenBank/DDBJ whole genome shotgun (WGS) entry which is preliminary data.</text>
</comment>
<evidence type="ECO:0000313" key="4">
    <source>
        <dbReference type="Proteomes" id="UP000249354"/>
    </source>
</evidence>